<feature type="compositionally biased region" description="Basic and acidic residues" evidence="1">
    <location>
        <begin position="1"/>
        <end position="14"/>
    </location>
</feature>
<accession>A0A7J0DJT0</accession>
<dbReference type="AlphaFoldDB" id="A0A7J0DJT0"/>
<dbReference type="EMBL" id="BJWL01000236">
    <property type="protein sequence ID" value="GFS35633.1"/>
    <property type="molecule type" value="Genomic_DNA"/>
</dbReference>
<feature type="compositionally biased region" description="Polar residues" evidence="1">
    <location>
        <begin position="66"/>
        <end position="79"/>
    </location>
</feature>
<dbReference type="OrthoDB" id="1696880at2759"/>
<keyword evidence="2" id="KW-1133">Transmembrane helix</keyword>
<dbReference type="Proteomes" id="UP000585474">
    <property type="component" value="Unassembled WGS sequence"/>
</dbReference>
<feature type="transmembrane region" description="Helical" evidence="2">
    <location>
        <begin position="30"/>
        <end position="48"/>
    </location>
</feature>
<proteinExistence type="predicted"/>
<organism evidence="3 4">
    <name type="scientific">Actinidia rufa</name>
    <dbReference type="NCBI Taxonomy" id="165716"/>
    <lineage>
        <taxon>Eukaryota</taxon>
        <taxon>Viridiplantae</taxon>
        <taxon>Streptophyta</taxon>
        <taxon>Embryophyta</taxon>
        <taxon>Tracheophyta</taxon>
        <taxon>Spermatophyta</taxon>
        <taxon>Magnoliopsida</taxon>
        <taxon>eudicotyledons</taxon>
        <taxon>Gunneridae</taxon>
        <taxon>Pentapetalae</taxon>
        <taxon>asterids</taxon>
        <taxon>Ericales</taxon>
        <taxon>Actinidiaceae</taxon>
        <taxon>Actinidia</taxon>
    </lineage>
</organism>
<evidence type="ECO:0000313" key="3">
    <source>
        <dbReference type="EMBL" id="GFS35633.1"/>
    </source>
</evidence>
<keyword evidence="4" id="KW-1185">Reference proteome</keyword>
<evidence type="ECO:0000256" key="1">
    <source>
        <dbReference type="SAM" id="MobiDB-lite"/>
    </source>
</evidence>
<feature type="region of interest" description="Disordered" evidence="1">
    <location>
        <begin position="53"/>
        <end position="121"/>
    </location>
</feature>
<feature type="compositionally biased region" description="Acidic residues" evidence="1">
    <location>
        <begin position="330"/>
        <end position="340"/>
    </location>
</feature>
<comment type="caution">
    <text evidence="3">The sequence shown here is derived from an EMBL/GenBank/DDBJ whole genome shotgun (WGS) entry which is preliminary data.</text>
</comment>
<name>A0A7J0DJT0_9ERIC</name>
<feature type="transmembrane region" description="Helical" evidence="2">
    <location>
        <begin position="464"/>
        <end position="485"/>
    </location>
</feature>
<gene>
    <name evidence="3" type="ORF">Acr_00g0041130</name>
</gene>
<keyword evidence="2" id="KW-0472">Membrane</keyword>
<feature type="compositionally biased region" description="Acidic residues" evidence="1">
    <location>
        <begin position="348"/>
        <end position="362"/>
    </location>
</feature>
<feature type="compositionally biased region" description="Acidic residues" evidence="1">
    <location>
        <begin position="269"/>
        <end position="298"/>
    </location>
</feature>
<feature type="region of interest" description="Disordered" evidence="1">
    <location>
        <begin position="230"/>
        <end position="383"/>
    </location>
</feature>
<sequence length="508" mass="56266">MEKPKKTGKQEKQKMPIAIGGSGGGGVGGVIVWGGVVAIATFVSVFAIKFRKKRSPNKCHPPSPVPSTDVSNKLELNNQNDDEGKGLRVILQDSSPPTDHHLSRNGITEMSPAQIDSTSLDMDDKPVLDHSGGNDKPTYLDVLLRNNLQPKSKDLVIDYGEMEIGELMREDKKIKAEEPVKEGGRGGGYGIEEDIGERVEVIGKTQFDRLVVEVEMEEIEVMKDEAAIVVPDASEIEEDKSPQMELIEEEKETNDGGDSTEKEDKEVEAIEDDPQMVLSEEEDNPQVQLIEEEGEFDDGGNIREKEVEVDSVQVTEEEDEDNPQVQLIEEREEEEIETVEDNPQAILSEDEDDDDDDEDEGGITERGEESSEGTGDSSIESNAEAIWPAESIEELSEEIKEFTINAQKQEKIYEYRTDATEENGDVYANGHHNNEDTGKSVTSSSKFRTIKEFLMGINKSTANLGIWIWSALVVVVLLLVVAPLLLSPANIMKLCLIIFLVAILCHWP</sequence>
<evidence type="ECO:0000256" key="2">
    <source>
        <dbReference type="SAM" id="Phobius"/>
    </source>
</evidence>
<reference evidence="4" key="1">
    <citation type="submission" date="2019-07" db="EMBL/GenBank/DDBJ databases">
        <title>De Novo Assembly of kiwifruit Actinidia rufa.</title>
        <authorList>
            <person name="Sugita-Konishi S."/>
            <person name="Sato K."/>
            <person name="Mori E."/>
            <person name="Abe Y."/>
            <person name="Kisaki G."/>
            <person name="Hamano K."/>
            <person name="Suezawa K."/>
            <person name="Otani M."/>
            <person name="Fukuda T."/>
            <person name="Manabe T."/>
            <person name="Gomi K."/>
            <person name="Tabuchi M."/>
            <person name="Akimitsu K."/>
            <person name="Kataoka I."/>
        </authorList>
    </citation>
    <scope>NUCLEOTIDE SEQUENCE [LARGE SCALE GENOMIC DNA]</scope>
    <source>
        <strain evidence="4">cv. Fuchu</strain>
    </source>
</reference>
<protein>
    <submittedName>
        <fullName evidence="3">DNAse I-like superfamily protein</fullName>
    </submittedName>
</protein>
<feature type="region of interest" description="Disordered" evidence="1">
    <location>
        <begin position="1"/>
        <end position="21"/>
    </location>
</feature>
<feature type="compositionally biased region" description="Low complexity" evidence="1">
    <location>
        <begin position="372"/>
        <end position="381"/>
    </location>
</feature>
<keyword evidence="2" id="KW-0812">Transmembrane</keyword>
<evidence type="ECO:0000313" key="4">
    <source>
        <dbReference type="Proteomes" id="UP000585474"/>
    </source>
</evidence>
<feature type="compositionally biased region" description="Basic and acidic residues" evidence="1">
    <location>
        <begin position="259"/>
        <end position="268"/>
    </location>
</feature>